<name>A0A929RVV8_9BACT</name>
<evidence type="ECO:0000256" key="1">
    <source>
        <dbReference type="SAM" id="MobiDB-lite"/>
    </source>
</evidence>
<feature type="transmembrane region" description="Helical" evidence="2">
    <location>
        <begin position="207"/>
        <end position="227"/>
    </location>
</feature>
<dbReference type="InterPro" id="IPR045691">
    <property type="entry name" value="DUF6056"/>
</dbReference>
<comment type="caution">
    <text evidence="3">The sequence shown here is derived from an EMBL/GenBank/DDBJ whole genome shotgun (WGS) entry which is preliminary data.</text>
</comment>
<dbReference type="Proteomes" id="UP000704068">
    <property type="component" value="Unassembled WGS sequence"/>
</dbReference>
<keyword evidence="2" id="KW-0812">Transmembrane</keyword>
<sequence>MKKGSYSLILLLMLAALVSYFSYVSPWVGDDIEYAYFSAIKDTNGTNLPIHTLQDIFVSQYNHYQSTNGRTVAHCFVQFFCGIGGQIAFSICNGLMYILLVVLICRLIHWDWKKPRSVFVALLLVLFTFNTGFTPSCQIGYIWMFCTALGALYIFQRQPKLSFFSALLVFLFSILAGWGQESLNFGLCVSFFVFFLLHFRQNKPARWLVLFGFGLGTLMICLSPGAWTRAAQSHQLLNVSLLNLAHYSRALYLYLFYALYLLLFRRARIGQFFHTNAFYLIAIFTLLCFNLIIGISGPRQLLGIELLSILGLLHSQQSFEIKKAYNTAFIMLLTFFTTLIILKRMSFTLQTRTAFDQTMAACRKAPSGSTVIHYFGSDAKAWPGDHFLRTMEKKIKIETGHTIHIIPASRPDYTPQGAIQADNLKQRP</sequence>
<evidence type="ECO:0000256" key="2">
    <source>
        <dbReference type="SAM" id="Phobius"/>
    </source>
</evidence>
<keyword evidence="2" id="KW-0472">Membrane</keyword>
<dbReference type="Pfam" id="PF19528">
    <property type="entry name" value="DUF6056"/>
    <property type="match status" value="1"/>
</dbReference>
<evidence type="ECO:0000313" key="4">
    <source>
        <dbReference type="Proteomes" id="UP000704068"/>
    </source>
</evidence>
<protein>
    <submittedName>
        <fullName evidence="3">Uncharacterized protein</fullName>
    </submittedName>
</protein>
<keyword evidence="2" id="KW-1133">Transmembrane helix</keyword>
<feature type="region of interest" description="Disordered" evidence="1">
    <location>
        <begin position="409"/>
        <end position="428"/>
    </location>
</feature>
<accession>A0A929RVV8</accession>
<feature type="transmembrane region" description="Helical" evidence="2">
    <location>
        <begin position="247"/>
        <end position="264"/>
    </location>
</feature>
<feature type="transmembrane region" description="Helical" evidence="2">
    <location>
        <begin position="117"/>
        <end position="133"/>
    </location>
</feature>
<organism evidence="3 4">
    <name type="scientific">Alloprevotella tannerae</name>
    <dbReference type="NCBI Taxonomy" id="76122"/>
    <lineage>
        <taxon>Bacteria</taxon>
        <taxon>Pseudomonadati</taxon>
        <taxon>Bacteroidota</taxon>
        <taxon>Bacteroidia</taxon>
        <taxon>Bacteroidales</taxon>
        <taxon>Prevotellaceae</taxon>
        <taxon>Alloprevotella</taxon>
    </lineage>
</organism>
<feature type="transmembrane region" description="Helical" evidence="2">
    <location>
        <begin position="162"/>
        <end position="178"/>
    </location>
</feature>
<proteinExistence type="predicted"/>
<dbReference type="AlphaFoldDB" id="A0A929RVV8"/>
<feature type="transmembrane region" description="Helical" evidence="2">
    <location>
        <begin position="184"/>
        <end position="200"/>
    </location>
</feature>
<feature type="transmembrane region" description="Helical" evidence="2">
    <location>
        <begin position="324"/>
        <end position="342"/>
    </location>
</feature>
<gene>
    <name evidence="3" type="ORF">HXK21_04230</name>
</gene>
<feature type="transmembrane region" description="Helical" evidence="2">
    <location>
        <begin position="76"/>
        <end position="105"/>
    </location>
</feature>
<dbReference type="EMBL" id="JABZGR010000008">
    <property type="protein sequence ID" value="MBF0970233.1"/>
    <property type="molecule type" value="Genomic_DNA"/>
</dbReference>
<feature type="transmembrane region" description="Helical" evidence="2">
    <location>
        <begin position="276"/>
        <end position="297"/>
    </location>
</feature>
<reference evidence="3" key="1">
    <citation type="submission" date="2020-04" db="EMBL/GenBank/DDBJ databases">
        <title>Deep metagenomics examines the oral microbiome during advanced dental caries in children, revealing novel taxa and co-occurrences with host molecules.</title>
        <authorList>
            <person name="Baker J.L."/>
            <person name="Morton J.T."/>
            <person name="Dinis M."/>
            <person name="Alvarez R."/>
            <person name="Tran N.C."/>
            <person name="Knight R."/>
            <person name="Edlund A."/>
        </authorList>
    </citation>
    <scope>NUCLEOTIDE SEQUENCE</scope>
    <source>
        <strain evidence="3">JCVI_34_bin.1</strain>
    </source>
</reference>
<evidence type="ECO:0000313" key="3">
    <source>
        <dbReference type="EMBL" id="MBF0970233.1"/>
    </source>
</evidence>
<dbReference type="RefSeq" id="WP_303763524.1">
    <property type="nucleotide sequence ID" value="NZ_JABZGR010000008.1"/>
</dbReference>
<feature type="transmembrane region" description="Helical" evidence="2">
    <location>
        <begin position="139"/>
        <end position="155"/>
    </location>
</feature>